<organism evidence="2 3">
    <name type="scientific">Clavispora lusitaniae (strain ATCC 42720)</name>
    <name type="common">Yeast</name>
    <name type="synonym">Candida lusitaniae</name>
    <dbReference type="NCBI Taxonomy" id="306902"/>
    <lineage>
        <taxon>Eukaryota</taxon>
        <taxon>Fungi</taxon>
        <taxon>Dikarya</taxon>
        <taxon>Ascomycota</taxon>
        <taxon>Saccharomycotina</taxon>
        <taxon>Pichiomycetes</taxon>
        <taxon>Metschnikowiaceae</taxon>
        <taxon>Clavispora</taxon>
    </lineage>
</organism>
<reference evidence="2 3" key="1">
    <citation type="journal article" date="2009" name="Nature">
        <title>Evolution of pathogenicity and sexual reproduction in eight Candida genomes.</title>
        <authorList>
            <person name="Butler G."/>
            <person name="Rasmussen M.D."/>
            <person name="Lin M.F."/>
            <person name="Santos M.A."/>
            <person name="Sakthikumar S."/>
            <person name="Munro C.A."/>
            <person name="Rheinbay E."/>
            <person name="Grabherr M."/>
            <person name="Forche A."/>
            <person name="Reedy J.L."/>
            <person name="Agrafioti I."/>
            <person name="Arnaud M.B."/>
            <person name="Bates S."/>
            <person name="Brown A.J."/>
            <person name="Brunke S."/>
            <person name="Costanzo M.C."/>
            <person name="Fitzpatrick D.A."/>
            <person name="de Groot P.W."/>
            <person name="Harris D."/>
            <person name="Hoyer L.L."/>
            <person name="Hube B."/>
            <person name="Klis F.M."/>
            <person name="Kodira C."/>
            <person name="Lennard N."/>
            <person name="Logue M.E."/>
            <person name="Martin R."/>
            <person name="Neiman A.M."/>
            <person name="Nikolaou E."/>
            <person name="Quail M.A."/>
            <person name="Quinn J."/>
            <person name="Santos M.C."/>
            <person name="Schmitzberger F.F."/>
            <person name="Sherlock G."/>
            <person name="Shah P."/>
            <person name="Silverstein K.A."/>
            <person name="Skrzypek M.S."/>
            <person name="Soll D."/>
            <person name="Staggs R."/>
            <person name="Stansfield I."/>
            <person name="Stumpf M.P."/>
            <person name="Sudbery P.E."/>
            <person name="Srikantha T."/>
            <person name="Zeng Q."/>
            <person name="Berman J."/>
            <person name="Berriman M."/>
            <person name="Heitman J."/>
            <person name="Gow N.A."/>
            <person name="Lorenz M.C."/>
            <person name="Birren B.W."/>
            <person name="Kellis M."/>
            <person name="Cuomo C.A."/>
        </authorList>
    </citation>
    <scope>NUCLEOTIDE SEQUENCE [LARGE SCALE GENOMIC DNA]</scope>
    <source>
        <strain evidence="2 3">ATCC 42720</strain>
    </source>
</reference>
<dbReference type="EMBL" id="CH408079">
    <property type="protein sequence ID" value="EEQ39733.1"/>
    <property type="molecule type" value="Genomic_DNA"/>
</dbReference>
<accession>C4Y6S7</accession>
<proteinExistence type="predicted"/>
<evidence type="ECO:0000313" key="2">
    <source>
        <dbReference type="EMBL" id="EEQ39733.1"/>
    </source>
</evidence>
<dbReference type="KEGG" id="clu:CLUG_03861"/>
<feature type="signal peptide" evidence="1">
    <location>
        <begin position="1"/>
        <end position="17"/>
    </location>
</feature>
<dbReference type="AlphaFoldDB" id="C4Y6S7"/>
<dbReference type="OrthoDB" id="5043642at2759"/>
<evidence type="ECO:0000256" key="1">
    <source>
        <dbReference type="SAM" id="SignalP"/>
    </source>
</evidence>
<evidence type="ECO:0000313" key="3">
    <source>
        <dbReference type="Proteomes" id="UP000007703"/>
    </source>
</evidence>
<feature type="chain" id="PRO_5002944030" evidence="1">
    <location>
        <begin position="18"/>
        <end position="379"/>
    </location>
</feature>
<keyword evidence="1" id="KW-0732">Signal</keyword>
<dbReference type="VEuPathDB" id="FungiDB:CLUG_03861"/>
<dbReference type="Pfam" id="PF11927">
    <property type="entry name" value="HODM_asu-like"/>
    <property type="match status" value="1"/>
</dbReference>
<dbReference type="InterPro" id="IPR021848">
    <property type="entry name" value="HODM_asu-like"/>
</dbReference>
<name>C4Y6S7_CLAL4</name>
<dbReference type="OMA" id="VKRTNWS"/>
<dbReference type="InParanoid" id="C4Y6S7"/>
<dbReference type="HOGENOM" id="CLU_025462_2_0_1"/>
<sequence length="379" mass="44220">MIFLLLLFSIVLIAISSLYFDFRGNTKITKSSSIANTKGNPLSNIKPVSPMFDWKKQAPLKSYPFKDKKYKLTMAIRNLDAQSWLLLESTYLDRIEEKTKLSTNNHPAYPKEKDLERSTVFSSQDSDPAIREFYDIVIKYMCDKYPMYFVVQRGDTVYNSITHEYIPRNAKNVPIRKLLHYLIRTIEEDFIIMMPDNNKLQEGNCSEYFFKGGVFAFANGFDPANKFNKPLTAIHEPVPGYEEKLKVSMNKFFSRIQPGEFVSRSNFSVQTHPKLYVDDSNKGYHFESQQTEPLEFDNLDFTTDMYYRSERQVLTRLPKTNAVVFTIRTYLHPFTQFHEVDAEVPKRFKGALDGIPEDIASYKNQSYWGPAARRFLQEL</sequence>
<dbReference type="Proteomes" id="UP000007703">
    <property type="component" value="Unassembled WGS sequence"/>
</dbReference>
<protein>
    <submittedName>
        <fullName evidence="2">Uncharacterized protein</fullName>
    </submittedName>
</protein>
<gene>
    <name evidence="2" type="ORF">CLUG_03861</name>
</gene>